<evidence type="ECO:0000313" key="2">
    <source>
        <dbReference type="EMBL" id="MBB4741107.1"/>
    </source>
</evidence>
<gene>
    <name evidence="2" type="ORF">BJY16_004566</name>
</gene>
<organism evidence="2 3">
    <name type="scientific">Actinoplanes octamycinicus</name>
    <dbReference type="NCBI Taxonomy" id="135948"/>
    <lineage>
        <taxon>Bacteria</taxon>
        <taxon>Bacillati</taxon>
        <taxon>Actinomycetota</taxon>
        <taxon>Actinomycetes</taxon>
        <taxon>Micromonosporales</taxon>
        <taxon>Micromonosporaceae</taxon>
        <taxon>Actinoplanes</taxon>
    </lineage>
</organism>
<proteinExistence type="predicted"/>
<dbReference type="EMBL" id="JACHNB010000001">
    <property type="protein sequence ID" value="MBB4741107.1"/>
    <property type="molecule type" value="Genomic_DNA"/>
</dbReference>
<dbReference type="PROSITE" id="PS51725">
    <property type="entry name" value="ABM"/>
    <property type="match status" value="1"/>
</dbReference>
<dbReference type="Proteomes" id="UP000546162">
    <property type="component" value="Unassembled WGS sequence"/>
</dbReference>
<dbReference type="RefSeq" id="WP_185041629.1">
    <property type="nucleotide sequence ID" value="NZ_BAABFG010000005.1"/>
</dbReference>
<dbReference type="Gene3D" id="3.30.70.100">
    <property type="match status" value="1"/>
</dbReference>
<name>A0A7W7M8N1_9ACTN</name>
<reference evidence="2 3" key="1">
    <citation type="submission" date="2020-08" db="EMBL/GenBank/DDBJ databases">
        <title>Sequencing the genomes of 1000 actinobacteria strains.</title>
        <authorList>
            <person name="Klenk H.-P."/>
        </authorList>
    </citation>
    <scope>NUCLEOTIDE SEQUENCE [LARGE SCALE GENOMIC DNA]</scope>
    <source>
        <strain evidence="2 3">DSM 45809</strain>
    </source>
</reference>
<evidence type="ECO:0000313" key="3">
    <source>
        <dbReference type="Proteomes" id="UP000546162"/>
    </source>
</evidence>
<keyword evidence="2" id="KW-0560">Oxidoreductase</keyword>
<comment type="caution">
    <text evidence="2">The sequence shown here is derived from an EMBL/GenBank/DDBJ whole genome shotgun (WGS) entry which is preliminary data.</text>
</comment>
<keyword evidence="2" id="KW-0503">Monooxygenase</keyword>
<keyword evidence="3" id="KW-1185">Reference proteome</keyword>
<dbReference type="Pfam" id="PF03992">
    <property type="entry name" value="ABM"/>
    <property type="match status" value="1"/>
</dbReference>
<accession>A0A7W7M8N1</accession>
<evidence type="ECO:0000259" key="1">
    <source>
        <dbReference type="PROSITE" id="PS51725"/>
    </source>
</evidence>
<dbReference type="InterPro" id="IPR007138">
    <property type="entry name" value="ABM_dom"/>
</dbReference>
<dbReference type="SUPFAM" id="SSF54909">
    <property type="entry name" value="Dimeric alpha+beta barrel"/>
    <property type="match status" value="1"/>
</dbReference>
<sequence length="94" mass="10280">MIIIAGELRVAAEDRDRYLTAVAEVARAARRAPGCHDFAQSADPTEPDRILVYERWSSDEALLAFRNADAPALDLPPLLSADVSKYRISAVEAP</sequence>
<dbReference type="InterPro" id="IPR011008">
    <property type="entry name" value="Dimeric_a/b-barrel"/>
</dbReference>
<feature type="domain" description="ABM" evidence="1">
    <location>
        <begin position="2"/>
        <end position="91"/>
    </location>
</feature>
<dbReference type="GO" id="GO:0004497">
    <property type="term" value="F:monooxygenase activity"/>
    <property type="evidence" value="ECO:0007669"/>
    <property type="project" value="UniProtKB-KW"/>
</dbReference>
<protein>
    <submittedName>
        <fullName evidence="2">Quinol monooxygenase YgiN</fullName>
    </submittedName>
</protein>
<dbReference type="AlphaFoldDB" id="A0A7W7M8N1"/>